<dbReference type="KEGG" id="slac:SKTS_10470"/>
<dbReference type="PANTHER" id="PTHR43693:SF1">
    <property type="entry name" value="PROTEIN PHOSPHATASE CHEZ"/>
    <property type="match status" value="1"/>
</dbReference>
<evidence type="ECO:0000256" key="2">
    <source>
        <dbReference type="ARBA" id="ARBA00005908"/>
    </source>
</evidence>
<evidence type="ECO:0000256" key="6">
    <source>
        <dbReference type="ARBA" id="ARBA00022779"/>
    </source>
</evidence>
<feature type="site" description="Enhances dephosphorylation of CheY-P" evidence="11">
    <location>
        <position position="186"/>
    </location>
</feature>
<dbReference type="GO" id="GO:0097588">
    <property type="term" value="P:archaeal or bacterial-type flagellum-dependent cell motility"/>
    <property type="evidence" value="ECO:0007669"/>
    <property type="project" value="UniProtKB-KW"/>
</dbReference>
<keyword evidence="5 10" id="KW-0145">Chemotaxis</keyword>
<reference evidence="13" key="1">
    <citation type="submission" date="2020-03" db="EMBL/GenBank/DDBJ databases">
        <title>Complete genome sequence of sulfur-oxidizing bacterium skT11.</title>
        <authorList>
            <person name="Kanda M."/>
            <person name="Kojima H."/>
            <person name="Fukui M."/>
        </authorList>
    </citation>
    <scope>NUCLEOTIDE SEQUENCE [LARGE SCALE GENOMIC DNA]</scope>
    <source>
        <strain evidence="13">skT11</strain>
    </source>
</reference>
<evidence type="ECO:0000313" key="13">
    <source>
        <dbReference type="Proteomes" id="UP000502260"/>
    </source>
</evidence>
<proteinExistence type="inferred from homology"/>
<evidence type="ECO:0000256" key="4">
    <source>
        <dbReference type="ARBA" id="ARBA00022490"/>
    </source>
</evidence>
<dbReference type="GO" id="GO:0004721">
    <property type="term" value="F:phosphoprotein phosphatase activity"/>
    <property type="evidence" value="ECO:0007669"/>
    <property type="project" value="UniProtKB-KW"/>
</dbReference>
<dbReference type="Gene3D" id="1.10.287.500">
    <property type="entry name" value="Helix hairpin bin"/>
    <property type="match status" value="1"/>
</dbReference>
<sequence length="252" mass="27453">MSNTSQDQGDSEDLEALFDSIVMANKEAAAPAVEAASESADVTTTSTTVEEGGSSVFSSLGHMTRNLHNTLRELGYDKSIETAVAAIPDTRDRLNYIAAMTEKAAERALSATEVAQPLQEKMEAGAISLTGKWDRMFAKQLSMDEFKQLVTETRAYLGEVPSHTKATNAQLMEIMMAQDFQDLTGQVIKKVIDLAQQVERQLLQLLIETTPPEKRNEVNTGLLNGPVVNATGRSDIVTNQKQVDDLLDSLGF</sequence>
<dbReference type="Pfam" id="PF04344">
    <property type="entry name" value="CheZ"/>
    <property type="match status" value="1"/>
</dbReference>
<dbReference type="GO" id="GO:0009288">
    <property type="term" value="C:bacterial-type flagellum"/>
    <property type="evidence" value="ECO:0007669"/>
    <property type="project" value="InterPro"/>
</dbReference>
<dbReference type="AlphaFoldDB" id="A0A6F8VAJ2"/>
<comment type="subunit">
    <text evidence="10">Homodimer.</text>
</comment>
<dbReference type="Proteomes" id="UP000502260">
    <property type="component" value="Chromosome"/>
</dbReference>
<keyword evidence="8 10" id="KW-0904">Protein phosphatase</keyword>
<evidence type="ECO:0000256" key="5">
    <source>
        <dbReference type="ARBA" id="ARBA00022500"/>
    </source>
</evidence>
<keyword evidence="4 10" id="KW-0963">Cytoplasm</keyword>
<organism evidence="12 13">
    <name type="scientific">Sulfurimicrobium lacus</name>
    <dbReference type="NCBI Taxonomy" id="2715678"/>
    <lineage>
        <taxon>Bacteria</taxon>
        <taxon>Pseudomonadati</taxon>
        <taxon>Pseudomonadota</taxon>
        <taxon>Betaproteobacteria</taxon>
        <taxon>Nitrosomonadales</taxon>
        <taxon>Sulfuricellaceae</taxon>
        <taxon>Sulfurimicrobium</taxon>
    </lineage>
</organism>
<keyword evidence="6 10" id="KW-0283">Flagellar rotation</keyword>
<name>A0A6F8VAJ2_9PROT</name>
<comment type="similarity">
    <text evidence="2 10">Belongs to the CheZ family.</text>
</comment>
<gene>
    <name evidence="12" type="ORF">SKTS_10470</name>
</gene>
<dbReference type="EC" id="3.1.3.-" evidence="10"/>
<evidence type="ECO:0000256" key="1">
    <source>
        <dbReference type="ARBA" id="ARBA00004496"/>
    </source>
</evidence>
<dbReference type="SUPFAM" id="SSF75708">
    <property type="entry name" value="Chemotaxis phosphatase CheZ"/>
    <property type="match status" value="1"/>
</dbReference>
<dbReference type="GO" id="GO:0050920">
    <property type="term" value="P:regulation of chemotaxis"/>
    <property type="evidence" value="ECO:0007669"/>
    <property type="project" value="InterPro"/>
</dbReference>
<keyword evidence="13" id="KW-1185">Reference proteome</keyword>
<evidence type="ECO:0000256" key="10">
    <source>
        <dbReference type="PIRNR" id="PIRNR002884"/>
    </source>
</evidence>
<dbReference type="InterPro" id="IPR007439">
    <property type="entry name" value="Chemotax_Pase_CheZ"/>
</dbReference>
<evidence type="ECO:0000256" key="3">
    <source>
        <dbReference type="ARBA" id="ARBA00018484"/>
    </source>
</evidence>
<dbReference type="RefSeq" id="WP_244617449.1">
    <property type="nucleotide sequence ID" value="NZ_AP022853.1"/>
</dbReference>
<keyword evidence="7 10" id="KW-0378">Hydrolase</keyword>
<dbReference type="PIRSF" id="PIRSF002884">
    <property type="entry name" value="CheZ"/>
    <property type="match status" value="1"/>
</dbReference>
<dbReference type="GO" id="GO:0005737">
    <property type="term" value="C:cytoplasm"/>
    <property type="evidence" value="ECO:0007669"/>
    <property type="project" value="UniProtKB-SubCell"/>
</dbReference>
<evidence type="ECO:0000256" key="9">
    <source>
        <dbReference type="ARBA" id="ARBA00029599"/>
    </source>
</evidence>
<dbReference type="PANTHER" id="PTHR43693">
    <property type="entry name" value="PROTEIN PHOSPHATASE CHEZ"/>
    <property type="match status" value="1"/>
</dbReference>
<evidence type="ECO:0000256" key="8">
    <source>
        <dbReference type="ARBA" id="ARBA00022912"/>
    </source>
</evidence>
<evidence type="ECO:0000256" key="7">
    <source>
        <dbReference type="ARBA" id="ARBA00022801"/>
    </source>
</evidence>
<dbReference type="InterPro" id="IPR050992">
    <property type="entry name" value="CheZ_family_phosphatases"/>
</dbReference>
<protein>
    <recommendedName>
        <fullName evidence="3 10">Protein phosphatase CheZ</fullName>
        <ecNumber evidence="10">3.1.3.-</ecNumber>
    </recommendedName>
    <alternativeName>
        <fullName evidence="9 10">Chemotaxis protein CheZ</fullName>
    </alternativeName>
</protein>
<dbReference type="EMBL" id="AP022853">
    <property type="protein sequence ID" value="BCB26161.1"/>
    <property type="molecule type" value="Genomic_DNA"/>
</dbReference>
<dbReference type="GO" id="GO:0006935">
    <property type="term" value="P:chemotaxis"/>
    <property type="evidence" value="ECO:0007669"/>
    <property type="project" value="UniProtKB-KW"/>
</dbReference>
<evidence type="ECO:0000313" key="12">
    <source>
        <dbReference type="EMBL" id="BCB26161.1"/>
    </source>
</evidence>
<comment type="function">
    <text evidence="10">Plays an important role in bacterial chemotaxis signal transduction pathway by accelerating the dephosphorylation of phosphorylated CheY (CheY-P).</text>
</comment>
<accession>A0A6F8VAJ2</accession>
<evidence type="ECO:0000256" key="11">
    <source>
        <dbReference type="PIRSR" id="PIRSR002884-1"/>
    </source>
</evidence>
<comment type="subcellular location">
    <subcellularLocation>
        <location evidence="1 10">Cytoplasm</location>
    </subcellularLocation>
</comment>
<dbReference type="NCBIfam" id="NF008368">
    <property type="entry name" value="PRK11166.1"/>
    <property type="match status" value="1"/>
</dbReference>